<organism evidence="2">
    <name type="scientific">Leptosphaeria maculans (strain JN3 / isolate v23.1.3 / race Av1-4-5-6-7-8)</name>
    <name type="common">Blackleg fungus</name>
    <name type="synonym">Phoma lingam</name>
    <dbReference type="NCBI Taxonomy" id="985895"/>
    <lineage>
        <taxon>Eukaryota</taxon>
        <taxon>Fungi</taxon>
        <taxon>Dikarya</taxon>
        <taxon>Ascomycota</taxon>
        <taxon>Pezizomycotina</taxon>
        <taxon>Dothideomycetes</taxon>
        <taxon>Pleosporomycetidae</taxon>
        <taxon>Pleosporales</taxon>
        <taxon>Pleosporineae</taxon>
        <taxon>Leptosphaeriaceae</taxon>
        <taxon>Plenodomus</taxon>
        <taxon>Plenodomus lingam/Leptosphaeria maculans species complex</taxon>
    </lineage>
</organism>
<dbReference type="EMBL" id="FP929126">
    <property type="protein sequence ID" value="CBX95137.1"/>
    <property type="molecule type" value="Genomic_DNA"/>
</dbReference>
<dbReference type="HOGENOM" id="CLU_3106837_0_0_1"/>
<protein>
    <submittedName>
        <fullName evidence="1">Predicted protein</fullName>
    </submittedName>
</protein>
<dbReference type="InParanoid" id="E4ZUQ8"/>
<reference evidence="2" key="1">
    <citation type="journal article" date="2011" name="Nat. Commun.">
        <title>Effector diversification within compartments of the Leptosphaeria maculans genome affected by Repeat-Induced Point mutations.</title>
        <authorList>
            <person name="Rouxel T."/>
            <person name="Grandaubert J."/>
            <person name="Hane J.K."/>
            <person name="Hoede C."/>
            <person name="van de Wouw A.P."/>
            <person name="Couloux A."/>
            <person name="Dominguez V."/>
            <person name="Anthouard V."/>
            <person name="Bally P."/>
            <person name="Bourras S."/>
            <person name="Cozijnsen A.J."/>
            <person name="Ciuffetti L.M."/>
            <person name="Degrave A."/>
            <person name="Dilmaghani A."/>
            <person name="Duret L."/>
            <person name="Fudal I."/>
            <person name="Goodwin S.B."/>
            <person name="Gout L."/>
            <person name="Glaser N."/>
            <person name="Linglin J."/>
            <person name="Kema G.H.J."/>
            <person name="Lapalu N."/>
            <person name="Lawrence C.B."/>
            <person name="May K."/>
            <person name="Meyer M."/>
            <person name="Ollivier B."/>
            <person name="Poulain J."/>
            <person name="Schoch C.L."/>
            <person name="Simon A."/>
            <person name="Spatafora J.W."/>
            <person name="Stachowiak A."/>
            <person name="Turgeon B.G."/>
            <person name="Tyler B.M."/>
            <person name="Vincent D."/>
            <person name="Weissenbach J."/>
            <person name="Amselem J."/>
            <person name="Quesneville H."/>
            <person name="Oliver R.P."/>
            <person name="Wincker P."/>
            <person name="Balesdent M.-H."/>
            <person name="Howlett B.J."/>
        </authorList>
    </citation>
    <scope>NUCLEOTIDE SEQUENCE [LARGE SCALE GENOMIC DNA]</scope>
    <source>
        <strain evidence="2">JN3 / isolate v23.1.3 / race Av1-4-5-6-7-8</strain>
    </source>
</reference>
<name>E4ZUQ8_LEPMJ</name>
<evidence type="ECO:0000313" key="1">
    <source>
        <dbReference type="EMBL" id="CBX95137.1"/>
    </source>
</evidence>
<dbReference type="AlphaFoldDB" id="E4ZUQ8"/>
<evidence type="ECO:0000313" key="2">
    <source>
        <dbReference type="Proteomes" id="UP000002668"/>
    </source>
</evidence>
<proteinExistence type="predicted"/>
<keyword evidence="2" id="KW-1185">Reference proteome</keyword>
<accession>E4ZUQ8</accession>
<gene>
    <name evidence="1" type="ORF">LEMA_P115520.1</name>
</gene>
<dbReference type="Proteomes" id="UP000002668">
    <property type="component" value="Genome"/>
</dbReference>
<dbReference type="VEuPathDB" id="FungiDB:LEMA_P115520.1"/>
<sequence>MAHQDALYPPRALRYAEGTRFCNTRNWNFVTDGFICNGVPATAPIRDTSNI</sequence>